<comment type="caution">
    <text evidence="2">The sequence shown here is derived from an EMBL/GenBank/DDBJ whole genome shotgun (WGS) entry which is preliminary data.</text>
</comment>
<evidence type="ECO:0000313" key="3">
    <source>
        <dbReference type="Proteomes" id="UP001500221"/>
    </source>
</evidence>
<dbReference type="SUPFAM" id="SSF63825">
    <property type="entry name" value="YWTD domain"/>
    <property type="match status" value="1"/>
</dbReference>
<dbReference type="Pfam" id="PF14339">
    <property type="entry name" value="DUF4394"/>
    <property type="match status" value="1"/>
</dbReference>
<dbReference type="EMBL" id="BAABKG010000005">
    <property type="protein sequence ID" value="GAA5154239.1"/>
    <property type="molecule type" value="Genomic_DNA"/>
</dbReference>
<evidence type="ECO:0000313" key="2">
    <source>
        <dbReference type="EMBL" id="GAA5154239.1"/>
    </source>
</evidence>
<sequence>MNLLPASTRLRRTLAGAVAGTLVAGTAAVTLLPGGAEARTASERAYGLTAAGKLVTFDLRDPRAARTVGTITNLRGQKLVGIDIRPANGKIYGVGRGGGLFTINPKTARATRVGTFDVPLRGGSFGVDVNPAADALRVVSNTGQNLRHAFAGNVTTADAPLNITDSATGETSRKRGVTAVAYTNNDTSDATGTALFGIDTATDSVVLQVPANAGVITPQGALGRGTSWVAGFDVCSRIAKDRTVTNVGFATLGGKSGYALYEVGLLSGEATRVGKFPMKVTDLAVVHR</sequence>
<dbReference type="RefSeq" id="WP_345462277.1">
    <property type="nucleotide sequence ID" value="NZ_BAABKG010000005.1"/>
</dbReference>
<evidence type="ECO:0000259" key="1">
    <source>
        <dbReference type="Pfam" id="PF14339"/>
    </source>
</evidence>
<dbReference type="InterPro" id="IPR025507">
    <property type="entry name" value="DUF4394"/>
</dbReference>
<accession>A0ABP9Q2I0</accession>
<organism evidence="2 3">
    <name type="scientific">Nocardioides marinquilinus</name>
    <dbReference type="NCBI Taxonomy" id="1210400"/>
    <lineage>
        <taxon>Bacteria</taxon>
        <taxon>Bacillati</taxon>
        <taxon>Actinomycetota</taxon>
        <taxon>Actinomycetes</taxon>
        <taxon>Propionibacteriales</taxon>
        <taxon>Nocardioidaceae</taxon>
        <taxon>Nocardioides</taxon>
    </lineage>
</organism>
<proteinExistence type="predicted"/>
<gene>
    <name evidence="2" type="ORF">GCM10023340_37470</name>
</gene>
<feature type="domain" description="DUF4394" evidence="1">
    <location>
        <begin position="53"/>
        <end position="284"/>
    </location>
</feature>
<reference evidence="3" key="1">
    <citation type="journal article" date="2019" name="Int. J. Syst. Evol. Microbiol.">
        <title>The Global Catalogue of Microorganisms (GCM) 10K type strain sequencing project: providing services to taxonomists for standard genome sequencing and annotation.</title>
        <authorList>
            <consortium name="The Broad Institute Genomics Platform"/>
            <consortium name="The Broad Institute Genome Sequencing Center for Infectious Disease"/>
            <person name="Wu L."/>
            <person name="Ma J."/>
        </authorList>
    </citation>
    <scope>NUCLEOTIDE SEQUENCE [LARGE SCALE GENOMIC DNA]</scope>
    <source>
        <strain evidence="3">JCM 18459</strain>
    </source>
</reference>
<keyword evidence="3" id="KW-1185">Reference proteome</keyword>
<dbReference type="Proteomes" id="UP001500221">
    <property type="component" value="Unassembled WGS sequence"/>
</dbReference>
<name>A0ABP9Q2I0_9ACTN</name>
<protein>
    <submittedName>
        <fullName evidence="2">DUF4394 domain-containing protein</fullName>
    </submittedName>
</protein>